<evidence type="ECO:0000256" key="7">
    <source>
        <dbReference type="ARBA" id="ARBA00023098"/>
    </source>
</evidence>
<dbReference type="Gene3D" id="3.40.50.1820">
    <property type="entry name" value="alpha/beta hydrolase"/>
    <property type="match status" value="1"/>
</dbReference>
<name>V4BCA4_LOTGI</name>
<proteinExistence type="inferred from homology"/>
<dbReference type="GO" id="GO:0006631">
    <property type="term" value="P:fatty acid metabolic process"/>
    <property type="evidence" value="ECO:0007669"/>
    <property type="project" value="UniProtKB-KW"/>
</dbReference>
<dbReference type="GO" id="GO:0008474">
    <property type="term" value="F:palmitoyl-(protein) hydrolase activity"/>
    <property type="evidence" value="ECO:0007669"/>
    <property type="project" value="UniProtKB-EC"/>
</dbReference>
<evidence type="ECO:0000259" key="11">
    <source>
        <dbReference type="Pfam" id="PF02230"/>
    </source>
</evidence>
<evidence type="ECO:0000256" key="4">
    <source>
        <dbReference type="ARBA" id="ARBA00022490"/>
    </source>
</evidence>
<dbReference type="InterPro" id="IPR029058">
    <property type="entry name" value="AB_hydrolase_fold"/>
</dbReference>
<evidence type="ECO:0000256" key="2">
    <source>
        <dbReference type="ARBA" id="ARBA00006499"/>
    </source>
</evidence>
<keyword evidence="7" id="KW-0443">Lipid metabolism</keyword>
<dbReference type="HOGENOM" id="CLU_049413_3_5_1"/>
<evidence type="ECO:0000256" key="6">
    <source>
        <dbReference type="ARBA" id="ARBA00022832"/>
    </source>
</evidence>
<dbReference type="STRING" id="225164.V4BCA4"/>
<evidence type="ECO:0000313" key="13">
    <source>
        <dbReference type="Proteomes" id="UP000030746"/>
    </source>
</evidence>
<dbReference type="InterPro" id="IPR050565">
    <property type="entry name" value="LYPA1-2/EST-like"/>
</dbReference>
<keyword evidence="6" id="KW-0276">Fatty acid metabolism</keyword>
<reference evidence="12 13" key="1">
    <citation type="journal article" date="2013" name="Nature">
        <title>Insights into bilaterian evolution from three spiralian genomes.</title>
        <authorList>
            <person name="Simakov O."/>
            <person name="Marletaz F."/>
            <person name="Cho S.J."/>
            <person name="Edsinger-Gonzales E."/>
            <person name="Havlak P."/>
            <person name="Hellsten U."/>
            <person name="Kuo D.H."/>
            <person name="Larsson T."/>
            <person name="Lv J."/>
            <person name="Arendt D."/>
            <person name="Savage R."/>
            <person name="Osoegawa K."/>
            <person name="de Jong P."/>
            <person name="Grimwood J."/>
            <person name="Chapman J.A."/>
            <person name="Shapiro H."/>
            <person name="Aerts A."/>
            <person name="Otillar R.P."/>
            <person name="Terry A.Y."/>
            <person name="Boore J.L."/>
            <person name="Grigoriev I.V."/>
            <person name="Lindberg D.R."/>
            <person name="Seaver E.C."/>
            <person name="Weisblat D.A."/>
            <person name="Putnam N.H."/>
            <person name="Rokhsar D.S."/>
        </authorList>
    </citation>
    <scope>NUCLEOTIDE SEQUENCE [LARGE SCALE GENOMIC DNA]</scope>
</reference>
<dbReference type="CTD" id="20235609"/>
<dbReference type="OMA" id="WYDILAM"/>
<gene>
    <name evidence="12" type="ORF">LOTGIDRAFT_152136</name>
</gene>
<evidence type="ECO:0000313" key="12">
    <source>
        <dbReference type="EMBL" id="ESP05306.1"/>
    </source>
</evidence>
<organism evidence="12 13">
    <name type="scientific">Lottia gigantea</name>
    <name type="common">Giant owl limpet</name>
    <dbReference type="NCBI Taxonomy" id="225164"/>
    <lineage>
        <taxon>Eukaryota</taxon>
        <taxon>Metazoa</taxon>
        <taxon>Spiralia</taxon>
        <taxon>Lophotrochozoa</taxon>
        <taxon>Mollusca</taxon>
        <taxon>Gastropoda</taxon>
        <taxon>Patellogastropoda</taxon>
        <taxon>Lottioidea</taxon>
        <taxon>Lottiidae</taxon>
        <taxon>Lottia</taxon>
    </lineage>
</organism>
<keyword evidence="4" id="KW-0963">Cytoplasm</keyword>
<protein>
    <recommendedName>
        <fullName evidence="3">palmitoyl-protein hydrolase</fullName>
        <ecNumber evidence="3">3.1.2.22</ecNumber>
    </recommendedName>
    <alternativeName>
        <fullName evidence="8">Palmitoyl-protein hydrolase</fullName>
    </alternativeName>
</protein>
<evidence type="ECO:0000256" key="10">
    <source>
        <dbReference type="ARBA" id="ARBA00048656"/>
    </source>
</evidence>
<dbReference type="AlphaFoldDB" id="V4BCA4"/>
<keyword evidence="13" id="KW-1185">Reference proteome</keyword>
<evidence type="ECO:0000256" key="3">
    <source>
        <dbReference type="ARBA" id="ARBA00012423"/>
    </source>
</evidence>
<accession>V4BCA4</accession>
<comment type="similarity">
    <text evidence="2">Belongs to the AB hydrolase superfamily. AB hydrolase 2 family.</text>
</comment>
<comment type="subcellular location">
    <subcellularLocation>
        <location evidence="1">Cytoplasm</location>
    </subcellularLocation>
</comment>
<evidence type="ECO:0000256" key="1">
    <source>
        <dbReference type="ARBA" id="ARBA00004496"/>
    </source>
</evidence>
<evidence type="ECO:0000256" key="9">
    <source>
        <dbReference type="ARBA" id="ARBA00047337"/>
    </source>
</evidence>
<comment type="catalytic activity">
    <reaction evidence="10">
        <text>1-hexadecanoyl-sn-glycero-3-phosphocholine + H2O = sn-glycerol 3-phosphocholine + hexadecanoate + H(+)</text>
        <dbReference type="Rhea" id="RHEA:40435"/>
        <dbReference type="ChEBI" id="CHEBI:7896"/>
        <dbReference type="ChEBI" id="CHEBI:15377"/>
        <dbReference type="ChEBI" id="CHEBI:15378"/>
        <dbReference type="ChEBI" id="CHEBI:16870"/>
        <dbReference type="ChEBI" id="CHEBI:72998"/>
    </reaction>
    <physiologicalReaction direction="left-to-right" evidence="10">
        <dbReference type="Rhea" id="RHEA:40436"/>
    </physiologicalReaction>
</comment>
<dbReference type="EC" id="3.1.2.22" evidence="3"/>
<sequence>MPPPVIIQPKGPHKASLIFLHGLGDTGNGWSDVLASLDLKNLKIICPTAPIRPVSLNAGMPMPAWFDIKGLSPDSPEDEDGIKQASAKLLAMVTEEEKSGIPSERIAVGGFSQGGAVALHTAYSTNRPLGALLIFSAWMPLYKKMVAANEQNNKNTPILQCHGTNDPVVPVKWGQMTSQYIASFSTKHQFKTYPMMHSSHPQELADARSFLQESILKDI</sequence>
<dbReference type="PANTHER" id="PTHR10655">
    <property type="entry name" value="LYSOPHOSPHOLIPASE-RELATED"/>
    <property type="match status" value="1"/>
</dbReference>
<dbReference type="FunFam" id="3.40.50.1820:FF:000010">
    <property type="entry name" value="Acyl-protein thioesterase 2"/>
    <property type="match status" value="1"/>
</dbReference>
<dbReference type="EMBL" id="KB199650">
    <property type="protein sequence ID" value="ESP05306.1"/>
    <property type="molecule type" value="Genomic_DNA"/>
</dbReference>
<dbReference type="KEGG" id="lgi:LOTGIDRAFT_152136"/>
<evidence type="ECO:0000256" key="5">
    <source>
        <dbReference type="ARBA" id="ARBA00022801"/>
    </source>
</evidence>
<dbReference type="PANTHER" id="PTHR10655:SF68">
    <property type="entry name" value="PALMITOYL-PROTEIN HYDROLASE"/>
    <property type="match status" value="1"/>
</dbReference>
<keyword evidence="5" id="KW-0378">Hydrolase</keyword>
<evidence type="ECO:0000256" key="8">
    <source>
        <dbReference type="ARBA" id="ARBA00031195"/>
    </source>
</evidence>
<dbReference type="GO" id="GO:0005737">
    <property type="term" value="C:cytoplasm"/>
    <property type="evidence" value="ECO:0007669"/>
    <property type="project" value="UniProtKB-SubCell"/>
</dbReference>
<dbReference type="RefSeq" id="XP_009043851.1">
    <property type="nucleotide sequence ID" value="XM_009045603.1"/>
</dbReference>
<dbReference type="GeneID" id="20235609"/>
<feature type="domain" description="Phospholipase/carboxylesterase/thioesterase" evidence="11">
    <location>
        <begin position="4"/>
        <end position="214"/>
    </location>
</feature>
<dbReference type="SUPFAM" id="SSF53474">
    <property type="entry name" value="alpha/beta-Hydrolases"/>
    <property type="match status" value="1"/>
</dbReference>
<comment type="catalytic activity">
    <reaction evidence="9">
        <text>S-hexadecanoyl-L-cysteinyl-[protein] + H2O = L-cysteinyl-[protein] + hexadecanoate + H(+)</text>
        <dbReference type="Rhea" id="RHEA:19233"/>
        <dbReference type="Rhea" id="RHEA-COMP:10131"/>
        <dbReference type="Rhea" id="RHEA-COMP:11032"/>
        <dbReference type="ChEBI" id="CHEBI:7896"/>
        <dbReference type="ChEBI" id="CHEBI:15377"/>
        <dbReference type="ChEBI" id="CHEBI:15378"/>
        <dbReference type="ChEBI" id="CHEBI:29950"/>
        <dbReference type="ChEBI" id="CHEBI:74151"/>
        <dbReference type="EC" id="3.1.2.22"/>
    </reaction>
</comment>
<dbReference type="OrthoDB" id="2418081at2759"/>
<dbReference type="GO" id="GO:0052689">
    <property type="term" value="F:carboxylic ester hydrolase activity"/>
    <property type="evidence" value="ECO:0007669"/>
    <property type="project" value="TreeGrafter"/>
</dbReference>
<dbReference type="Pfam" id="PF02230">
    <property type="entry name" value="Abhydrolase_2"/>
    <property type="match status" value="1"/>
</dbReference>
<dbReference type="InterPro" id="IPR003140">
    <property type="entry name" value="PLipase/COase/thioEstase"/>
</dbReference>
<dbReference type="Proteomes" id="UP000030746">
    <property type="component" value="Unassembled WGS sequence"/>
</dbReference>